<organism evidence="2">
    <name type="scientific">Chromera velia CCMP2878</name>
    <dbReference type="NCBI Taxonomy" id="1169474"/>
    <lineage>
        <taxon>Eukaryota</taxon>
        <taxon>Sar</taxon>
        <taxon>Alveolata</taxon>
        <taxon>Colpodellida</taxon>
        <taxon>Chromeraceae</taxon>
        <taxon>Chromera</taxon>
    </lineage>
</organism>
<name>A0A0G4HGZ8_9ALVE</name>
<feature type="region of interest" description="Disordered" evidence="1">
    <location>
        <begin position="519"/>
        <end position="551"/>
    </location>
</feature>
<evidence type="ECO:0000313" key="2">
    <source>
        <dbReference type="EMBL" id="CEM43384.1"/>
    </source>
</evidence>
<feature type="compositionally biased region" description="Basic and acidic residues" evidence="1">
    <location>
        <begin position="519"/>
        <end position="533"/>
    </location>
</feature>
<proteinExistence type="predicted"/>
<evidence type="ECO:0000256" key="1">
    <source>
        <dbReference type="SAM" id="MobiDB-lite"/>
    </source>
</evidence>
<gene>
    <name evidence="2" type="ORF">Cvel_6813</name>
</gene>
<dbReference type="Gene3D" id="3.30.40.10">
    <property type="entry name" value="Zinc/RING finger domain, C3HC4 (zinc finger)"/>
    <property type="match status" value="1"/>
</dbReference>
<dbReference type="VEuPathDB" id="CryptoDB:Cvel_6813"/>
<reference evidence="2" key="1">
    <citation type="submission" date="2014-11" db="EMBL/GenBank/DDBJ databases">
        <authorList>
            <person name="Otto D Thomas"/>
            <person name="Naeem Raeece"/>
        </authorList>
    </citation>
    <scope>NUCLEOTIDE SEQUENCE</scope>
</reference>
<dbReference type="EMBL" id="CDMZ01002672">
    <property type="protein sequence ID" value="CEM43384.1"/>
    <property type="molecule type" value="Genomic_DNA"/>
</dbReference>
<dbReference type="InterPro" id="IPR013083">
    <property type="entry name" value="Znf_RING/FYVE/PHD"/>
</dbReference>
<protein>
    <submittedName>
        <fullName evidence="2">Uncharacterized protein</fullName>
    </submittedName>
</protein>
<dbReference type="AlphaFoldDB" id="A0A0G4HGZ8"/>
<accession>A0A0G4HGZ8</accession>
<sequence>MEHAVSGHVVASGSSDRAKDFLCVKCGKVPGESSVKQLPCDTHLICGSCVDAFVSEQGDSSHSLTCPGEGCGEAFTPAFLKKPIPLIVNNLKKIHFACGNAPCAFTGTHDAVVAHDSPQNCDFYPDRQALSATGGHAAVAGCASEAARGCALSVLPNPAASYRSREELADWRPWNGEVSAEHLPAKLKDFVGPIQEVVTRLQKIEKSALVVIGQSVLTSSLKEHLGDSFVRSAQTRLAQLADNSLDKVSDELLSAESAAIVDVRTGRAVVEGVSAPLWRVEAGPWKIQGGARNQWAFALVCTIPEEVVVVVRKYKVQKDGSVLQWVSMYTSVYTSANPPSYLCAVGPGCVRRRPSEFSSDDETQQEQQLTRLSEDQCSSPEALLMLSTALSMYKYSDAKEFVSFIETNPSLPLDTAVTQRDREVLATWKELKKLCKRLKNQIADMQGKTALLGDRDQNRRIEHLLQSSRWHLAEEELRKRINTFRLRDAVPPSQYDVDRWKMEKLRCFHRMGACLLRQGKGEGGRGKGDRGREQSFGSKRHSPPEKNWEGMRTLTLQGQRPWWLPEQGSGRTCRECSCR</sequence>